<gene>
    <name evidence="5" type="ORF">PMAYCL1PPCAC_13805</name>
</gene>
<dbReference type="SMART" id="SM00360">
    <property type="entry name" value="RRM"/>
    <property type="match status" value="1"/>
</dbReference>
<comment type="caution">
    <text evidence="5">The sequence shown here is derived from an EMBL/GenBank/DDBJ whole genome shotgun (WGS) entry which is preliminary data.</text>
</comment>
<evidence type="ECO:0000256" key="3">
    <source>
        <dbReference type="SAM" id="Coils"/>
    </source>
</evidence>
<dbReference type="InterPro" id="IPR035979">
    <property type="entry name" value="RBD_domain_sf"/>
</dbReference>
<evidence type="ECO:0000313" key="5">
    <source>
        <dbReference type="EMBL" id="GMR43610.1"/>
    </source>
</evidence>
<evidence type="ECO:0000256" key="1">
    <source>
        <dbReference type="ARBA" id="ARBA00022884"/>
    </source>
</evidence>
<keyword evidence="6" id="KW-1185">Reference proteome</keyword>
<dbReference type="PROSITE" id="PS50102">
    <property type="entry name" value="RRM"/>
    <property type="match status" value="1"/>
</dbReference>
<dbReference type="CDD" id="cd00590">
    <property type="entry name" value="RRM_SF"/>
    <property type="match status" value="1"/>
</dbReference>
<dbReference type="GO" id="GO:0003723">
    <property type="term" value="F:RNA binding"/>
    <property type="evidence" value="ECO:0007669"/>
    <property type="project" value="UniProtKB-UniRule"/>
</dbReference>
<organism evidence="5 6">
    <name type="scientific">Pristionchus mayeri</name>
    <dbReference type="NCBI Taxonomy" id="1317129"/>
    <lineage>
        <taxon>Eukaryota</taxon>
        <taxon>Metazoa</taxon>
        <taxon>Ecdysozoa</taxon>
        <taxon>Nematoda</taxon>
        <taxon>Chromadorea</taxon>
        <taxon>Rhabditida</taxon>
        <taxon>Rhabditina</taxon>
        <taxon>Diplogasteromorpha</taxon>
        <taxon>Diplogasteroidea</taxon>
        <taxon>Neodiplogasteridae</taxon>
        <taxon>Pristionchus</taxon>
    </lineage>
</organism>
<dbReference type="PANTHER" id="PTHR10352">
    <property type="entry name" value="EUKARYOTIC TRANSLATION INITIATION FACTOR 3 SUBUNIT G"/>
    <property type="match status" value="1"/>
</dbReference>
<feature type="coiled-coil region" evidence="3">
    <location>
        <begin position="93"/>
        <end position="150"/>
    </location>
</feature>
<evidence type="ECO:0000256" key="2">
    <source>
        <dbReference type="PROSITE-ProRule" id="PRU00176"/>
    </source>
</evidence>
<dbReference type="Pfam" id="PF00076">
    <property type="entry name" value="RRM_1"/>
    <property type="match status" value="1"/>
</dbReference>
<sequence>MSVEEQADKFRRGLDATLRSVHEWTLGPQSAAGLLLNRMNSVLRAAVASNFGAACPDAIYALDESIVREQYRMHDRCEDLPLLFFARSFAVVIEEAVEQLQQQKTEIVSHNSSQSTGAVSIAECVPRVDKEEVKKEEKIVEEDKKEEKVERKLVTSSPAAAATTAVATAASAVSSRAMAEQPQQPAAAAVAARPSHLMQRPHPSRADTVLDYSPEAIKGRITIHNLPSSAREEEIRELLRPFGRLIYFRYPETSKSIRYAFAKLESNEKADAAVASLDRIRMGGNRVRVKRADYWHGIKKEIARDLPRFGCYTEPHPTFARAAKFETEGMVDSDDEADEIMDNLSSTSFFSVD</sequence>
<proteinExistence type="predicted"/>
<dbReference type="EMBL" id="BTRK01000003">
    <property type="protein sequence ID" value="GMR43610.1"/>
    <property type="molecule type" value="Genomic_DNA"/>
</dbReference>
<keyword evidence="3" id="KW-0175">Coiled coil</keyword>
<dbReference type="AlphaFoldDB" id="A0AAN5CF40"/>
<dbReference type="Proteomes" id="UP001328107">
    <property type="component" value="Unassembled WGS sequence"/>
</dbReference>
<name>A0AAN5CF40_9BILA</name>
<keyword evidence="1 2" id="KW-0694">RNA-binding</keyword>
<protein>
    <recommendedName>
        <fullName evidence="4">RRM domain-containing protein</fullName>
    </recommendedName>
</protein>
<feature type="domain" description="RRM" evidence="4">
    <location>
        <begin position="219"/>
        <end position="294"/>
    </location>
</feature>
<evidence type="ECO:0000313" key="6">
    <source>
        <dbReference type="Proteomes" id="UP001328107"/>
    </source>
</evidence>
<reference evidence="6" key="1">
    <citation type="submission" date="2022-10" db="EMBL/GenBank/DDBJ databases">
        <title>Genome assembly of Pristionchus species.</title>
        <authorList>
            <person name="Yoshida K."/>
            <person name="Sommer R.J."/>
        </authorList>
    </citation>
    <scope>NUCLEOTIDE SEQUENCE [LARGE SCALE GENOMIC DNA]</scope>
    <source>
        <strain evidence="6">RS5460</strain>
    </source>
</reference>
<dbReference type="InterPro" id="IPR012677">
    <property type="entry name" value="Nucleotide-bd_a/b_plait_sf"/>
</dbReference>
<evidence type="ECO:0000259" key="4">
    <source>
        <dbReference type="PROSITE" id="PS50102"/>
    </source>
</evidence>
<dbReference type="Gene3D" id="3.30.70.330">
    <property type="match status" value="1"/>
</dbReference>
<accession>A0AAN5CF40</accession>
<dbReference type="SUPFAM" id="SSF54928">
    <property type="entry name" value="RNA-binding domain, RBD"/>
    <property type="match status" value="1"/>
</dbReference>
<dbReference type="InterPro" id="IPR000504">
    <property type="entry name" value="RRM_dom"/>
</dbReference>